<dbReference type="PANTHER" id="PTHR22953:SF153">
    <property type="entry name" value="PURPLE ACID PHOSPHATASE"/>
    <property type="match status" value="1"/>
</dbReference>
<dbReference type="EMBL" id="JBAMMX010000004">
    <property type="protein sequence ID" value="KAK6942613.1"/>
    <property type="molecule type" value="Genomic_DNA"/>
</dbReference>
<dbReference type="InterPro" id="IPR008963">
    <property type="entry name" value="Purple_acid_Pase-like_N"/>
</dbReference>
<dbReference type="InterPro" id="IPR015914">
    <property type="entry name" value="PAPs_N"/>
</dbReference>
<dbReference type="Gene3D" id="2.60.40.380">
    <property type="entry name" value="Purple acid phosphatase-like, N-terminal"/>
    <property type="match status" value="1"/>
</dbReference>
<evidence type="ECO:0000256" key="1">
    <source>
        <dbReference type="ARBA" id="ARBA00022729"/>
    </source>
</evidence>
<dbReference type="Proteomes" id="UP001370490">
    <property type="component" value="Unassembled WGS sequence"/>
</dbReference>
<feature type="domain" description="Purple acid phosphatase N-terminal" evidence="2">
    <location>
        <begin position="48"/>
        <end position="135"/>
    </location>
</feature>
<keyword evidence="4" id="KW-1185">Reference proteome</keyword>
<dbReference type="AlphaFoldDB" id="A0AAN8W9U9"/>
<dbReference type="SUPFAM" id="SSF49363">
    <property type="entry name" value="Purple acid phosphatase, N-terminal domain"/>
    <property type="match status" value="1"/>
</dbReference>
<gene>
    <name evidence="3" type="ORF">RJ641_027990</name>
</gene>
<dbReference type="PANTHER" id="PTHR22953">
    <property type="entry name" value="ACID PHOSPHATASE RELATED"/>
    <property type="match status" value="1"/>
</dbReference>
<accession>A0AAN8W9U9</accession>
<keyword evidence="1" id="KW-0732">Signal</keyword>
<dbReference type="GO" id="GO:0003993">
    <property type="term" value="F:acid phosphatase activity"/>
    <property type="evidence" value="ECO:0007669"/>
    <property type="project" value="InterPro"/>
</dbReference>
<protein>
    <submittedName>
        <fullName evidence="3">Purple acid phosphatase, N-terminal</fullName>
    </submittedName>
</protein>
<dbReference type="InterPro" id="IPR039331">
    <property type="entry name" value="PAPs-like"/>
</dbReference>
<organism evidence="3 4">
    <name type="scientific">Dillenia turbinata</name>
    <dbReference type="NCBI Taxonomy" id="194707"/>
    <lineage>
        <taxon>Eukaryota</taxon>
        <taxon>Viridiplantae</taxon>
        <taxon>Streptophyta</taxon>
        <taxon>Embryophyta</taxon>
        <taxon>Tracheophyta</taxon>
        <taxon>Spermatophyta</taxon>
        <taxon>Magnoliopsida</taxon>
        <taxon>eudicotyledons</taxon>
        <taxon>Gunneridae</taxon>
        <taxon>Pentapetalae</taxon>
        <taxon>Dilleniales</taxon>
        <taxon>Dilleniaceae</taxon>
        <taxon>Dillenia</taxon>
    </lineage>
</organism>
<evidence type="ECO:0000259" key="2">
    <source>
        <dbReference type="Pfam" id="PF16656"/>
    </source>
</evidence>
<dbReference type="Pfam" id="PF16656">
    <property type="entry name" value="Pur_ac_phosph_N"/>
    <property type="match status" value="1"/>
</dbReference>
<evidence type="ECO:0000313" key="3">
    <source>
        <dbReference type="EMBL" id="KAK6942613.1"/>
    </source>
</evidence>
<dbReference type="GO" id="GO:0046872">
    <property type="term" value="F:metal ion binding"/>
    <property type="evidence" value="ECO:0007669"/>
    <property type="project" value="InterPro"/>
</dbReference>
<proteinExistence type="predicted"/>
<comment type="caution">
    <text evidence="3">The sequence shown here is derived from an EMBL/GenBank/DDBJ whole genome shotgun (WGS) entry which is preliminary data.</text>
</comment>
<name>A0AAN8W9U9_9MAGN</name>
<reference evidence="3 4" key="1">
    <citation type="submission" date="2023-12" db="EMBL/GenBank/DDBJ databases">
        <title>A high-quality genome assembly for Dillenia turbinata (Dilleniales).</title>
        <authorList>
            <person name="Chanderbali A."/>
        </authorList>
    </citation>
    <scope>NUCLEOTIDE SEQUENCE [LARGE SCALE GENOMIC DNA]</scope>
    <source>
        <strain evidence="3">LSX21</strain>
        <tissue evidence="3">Leaf</tissue>
    </source>
</reference>
<sequence>MTTRRKLVLLAFAFMFAGNLILSHSYERPPARKTLSVPLAEDADSTSPQQVHISMVGPDKMRVSWITEDDVTPTVKYGTSSGNYESSATGTTSSYTYLMYKSGKIHDVVIGPLNPDTTYYYVCGADSTQEFSFKTTPSQLPIKFAVVGMHHLPLHYRHGQVYIDTLVQ</sequence>
<evidence type="ECO:0000313" key="4">
    <source>
        <dbReference type="Proteomes" id="UP001370490"/>
    </source>
</evidence>